<dbReference type="Pfam" id="PF00994">
    <property type="entry name" value="MoCF_biosynth"/>
    <property type="match status" value="1"/>
</dbReference>
<protein>
    <recommendedName>
        <fullName evidence="6">Molybdopterin molybdenumtransferase</fullName>
        <ecNumber evidence="6">2.10.1.1</ecNumber>
    </recommendedName>
</protein>
<comment type="function">
    <text evidence="1 6">Catalyzes the insertion of molybdate into adenylated molybdopterin with the concomitant release of AMP.</text>
</comment>
<sequence length="407" mass="42308">MTAQDHSSPMLDIAAARALATSLVDPITETEDLPLAAALGRFCAETLHSTLALPRRARAAMDGFALRLSDLRDGQGLPIAGTIAAGAEAPDLPAGACLRIFTGALVPAGADAVLPVEDCTEEGATLRLSRRPEPGENIRAPGSEQPAGGVLLRAHARIAPQHVGLLAANGITRLRVLRRPRVGVFSTGDELDAQSPDSLPDSNRPMLLALAAAAGAEVTDLGLLPDDLPAVTARLADLRGQDLILTSGAVSMGGRDHLRPALIAAGGRIDGWRVAIKPGKPILFGELGPAAITGLPGNPFSAFTGFHLFAAAQLATLTGQIPPLLFPLEARAGFDWSRKPGRGEVFPVRLAHGEIDGMPVLQRLGAGVSATLFPLAEAEGLAFVPAETSRVGFGARLRWMPFVHRGV</sequence>
<dbReference type="Gene3D" id="3.90.105.10">
    <property type="entry name" value="Molybdopterin biosynthesis moea protein, domain 2"/>
    <property type="match status" value="1"/>
</dbReference>
<comment type="pathway">
    <text evidence="2 6">Cofactor biosynthesis; molybdopterin biosynthesis.</text>
</comment>
<dbReference type="InterPro" id="IPR036688">
    <property type="entry name" value="MoeA_C_domain_IV_sf"/>
</dbReference>
<proteinExistence type="inferred from homology"/>
<keyword evidence="6" id="KW-0500">Molybdenum</keyword>
<dbReference type="PROSITE" id="PS01079">
    <property type="entry name" value="MOCF_BIOSYNTHESIS_2"/>
    <property type="match status" value="1"/>
</dbReference>
<dbReference type="InterPro" id="IPR038987">
    <property type="entry name" value="MoeA-like"/>
</dbReference>
<keyword evidence="6" id="KW-0460">Magnesium</keyword>
<dbReference type="Proteomes" id="UP000247727">
    <property type="component" value="Unassembled WGS sequence"/>
</dbReference>
<dbReference type="AlphaFoldDB" id="A0A318TZU7"/>
<dbReference type="EMBL" id="QJTK01000003">
    <property type="protein sequence ID" value="PYF10926.1"/>
    <property type="molecule type" value="Genomic_DNA"/>
</dbReference>
<dbReference type="Pfam" id="PF03453">
    <property type="entry name" value="MoeA_N"/>
    <property type="match status" value="1"/>
</dbReference>
<dbReference type="SUPFAM" id="SSF63882">
    <property type="entry name" value="MoeA N-terminal region -like"/>
    <property type="match status" value="1"/>
</dbReference>
<dbReference type="InterPro" id="IPR036135">
    <property type="entry name" value="MoeA_linker/N_sf"/>
</dbReference>
<dbReference type="GO" id="GO:0061599">
    <property type="term" value="F:molybdopterin molybdotransferase activity"/>
    <property type="evidence" value="ECO:0007669"/>
    <property type="project" value="UniProtKB-UniRule"/>
</dbReference>
<dbReference type="InterPro" id="IPR008284">
    <property type="entry name" value="MoCF_biosynth_CS"/>
</dbReference>
<dbReference type="SUPFAM" id="SSF53218">
    <property type="entry name" value="Molybdenum cofactor biosynthesis proteins"/>
    <property type="match status" value="1"/>
</dbReference>
<dbReference type="GO" id="GO:0005829">
    <property type="term" value="C:cytosol"/>
    <property type="evidence" value="ECO:0007669"/>
    <property type="project" value="TreeGrafter"/>
</dbReference>
<dbReference type="SUPFAM" id="SSF63867">
    <property type="entry name" value="MoeA C-terminal domain-like"/>
    <property type="match status" value="1"/>
</dbReference>
<evidence type="ECO:0000313" key="8">
    <source>
        <dbReference type="EMBL" id="PYF10926.1"/>
    </source>
</evidence>
<evidence type="ECO:0000259" key="7">
    <source>
        <dbReference type="SMART" id="SM00852"/>
    </source>
</evidence>
<feature type="domain" description="MoaB/Mog" evidence="7">
    <location>
        <begin position="183"/>
        <end position="316"/>
    </location>
</feature>
<evidence type="ECO:0000256" key="5">
    <source>
        <dbReference type="ARBA" id="ARBA00047317"/>
    </source>
</evidence>
<evidence type="ECO:0000256" key="3">
    <source>
        <dbReference type="ARBA" id="ARBA00010763"/>
    </source>
</evidence>
<keyword evidence="6" id="KW-0479">Metal-binding</keyword>
<dbReference type="UniPathway" id="UPA00344"/>
<dbReference type="RefSeq" id="WP_110804743.1">
    <property type="nucleotide sequence ID" value="NZ_QJTK01000003.1"/>
</dbReference>
<keyword evidence="9" id="KW-1185">Reference proteome</keyword>
<evidence type="ECO:0000313" key="9">
    <source>
        <dbReference type="Proteomes" id="UP000247727"/>
    </source>
</evidence>
<dbReference type="InterPro" id="IPR001453">
    <property type="entry name" value="MoaB/Mog_dom"/>
</dbReference>
<organism evidence="8 9">
    <name type="scientific">Rhodobacter viridis</name>
    <dbReference type="NCBI Taxonomy" id="1054202"/>
    <lineage>
        <taxon>Bacteria</taxon>
        <taxon>Pseudomonadati</taxon>
        <taxon>Pseudomonadota</taxon>
        <taxon>Alphaproteobacteria</taxon>
        <taxon>Rhodobacterales</taxon>
        <taxon>Rhodobacter group</taxon>
        <taxon>Rhodobacter</taxon>
    </lineage>
</organism>
<dbReference type="Gene3D" id="3.40.980.10">
    <property type="entry name" value="MoaB/Mog-like domain"/>
    <property type="match status" value="1"/>
</dbReference>
<name>A0A318TZU7_9RHOB</name>
<evidence type="ECO:0000256" key="1">
    <source>
        <dbReference type="ARBA" id="ARBA00002901"/>
    </source>
</evidence>
<dbReference type="InterPro" id="IPR005110">
    <property type="entry name" value="MoeA_linker/N"/>
</dbReference>
<comment type="catalytic activity">
    <reaction evidence="5">
        <text>adenylyl-molybdopterin + molybdate = Mo-molybdopterin + AMP + H(+)</text>
        <dbReference type="Rhea" id="RHEA:35047"/>
        <dbReference type="ChEBI" id="CHEBI:15378"/>
        <dbReference type="ChEBI" id="CHEBI:36264"/>
        <dbReference type="ChEBI" id="CHEBI:62727"/>
        <dbReference type="ChEBI" id="CHEBI:71302"/>
        <dbReference type="ChEBI" id="CHEBI:456215"/>
        <dbReference type="EC" id="2.10.1.1"/>
    </reaction>
</comment>
<dbReference type="SMART" id="SM00852">
    <property type="entry name" value="MoCF_biosynth"/>
    <property type="match status" value="1"/>
</dbReference>
<evidence type="ECO:0000256" key="2">
    <source>
        <dbReference type="ARBA" id="ARBA00005046"/>
    </source>
</evidence>
<comment type="cofactor">
    <cofactor evidence="6">
        <name>Mg(2+)</name>
        <dbReference type="ChEBI" id="CHEBI:18420"/>
    </cofactor>
</comment>
<dbReference type="Gene3D" id="2.170.190.11">
    <property type="entry name" value="Molybdopterin biosynthesis moea protein, domain 3"/>
    <property type="match status" value="1"/>
</dbReference>
<dbReference type="GO" id="GO:0006777">
    <property type="term" value="P:Mo-molybdopterin cofactor biosynthetic process"/>
    <property type="evidence" value="ECO:0007669"/>
    <property type="project" value="UniProtKB-UniRule"/>
</dbReference>
<comment type="similarity">
    <text evidence="3 6">Belongs to the MoeA family.</text>
</comment>
<dbReference type="NCBIfam" id="NF045515">
    <property type="entry name" value="Glp_gephyrin"/>
    <property type="match status" value="1"/>
</dbReference>
<dbReference type="CDD" id="cd00887">
    <property type="entry name" value="MoeA"/>
    <property type="match status" value="1"/>
</dbReference>
<dbReference type="InterPro" id="IPR005111">
    <property type="entry name" value="MoeA_C_domain_IV"/>
</dbReference>
<evidence type="ECO:0000256" key="4">
    <source>
        <dbReference type="ARBA" id="ARBA00023150"/>
    </source>
</evidence>
<evidence type="ECO:0000256" key="6">
    <source>
        <dbReference type="RuleBase" id="RU365090"/>
    </source>
</evidence>
<accession>A0A318TZU7</accession>
<dbReference type="GO" id="GO:0046872">
    <property type="term" value="F:metal ion binding"/>
    <property type="evidence" value="ECO:0007669"/>
    <property type="project" value="UniProtKB-UniRule"/>
</dbReference>
<dbReference type="InterPro" id="IPR036425">
    <property type="entry name" value="MoaB/Mog-like_dom_sf"/>
</dbReference>
<dbReference type="Gene3D" id="2.40.340.10">
    <property type="entry name" value="MoeA, C-terminal, domain IV"/>
    <property type="match status" value="1"/>
</dbReference>
<keyword evidence="4 6" id="KW-0501">Molybdenum cofactor biosynthesis</keyword>
<dbReference type="PANTHER" id="PTHR10192:SF5">
    <property type="entry name" value="GEPHYRIN"/>
    <property type="match status" value="1"/>
</dbReference>
<reference evidence="8 9" key="1">
    <citation type="submission" date="2018-06" db="EMBL/GenBank/DDBJ databases">
        <title>Genomic Encyclopedia of Type Strains, Phase III (KMG-III): the genomes of soil and plant-associated and newly described type strains.</title>
        <authorList>
            <person name="Whitman W."/>
        </authorList>
    </citation>
    <scope>NUCLEOTIDE SEQUENCE [LARGE SCALE GENOMIC DNA]</scope>
    <source>
        <strain evidence="8 9">JA737</strain>
    </source>
</reference>
<dbReference type="EC" id="2.10.1.1" evidence="6"/>
<comment type="caution">
    <text evidence="8">The sequence shown here is derived from an EMBL/GenBank/DDBJ whole genome shotgun (WGS) entry which is preliminary data.</text>
</comment>
<dbReference type="PANTHER" id="PTHR10192">
    <property type="entry name" value="MOLYBDOPTERIN BIOSYNTHESIS PROTEIN"/>
    <property type="match status" value="1"/>
</dbReference>
<dbReference type="OrthoDB" id="9804758at2"/>
<keyword evidence="6 8" id="KW-0808">Transferase</keyword>
<dbReference type="Pfam" id="PF03454">
    <property type="entry name" value="MoeA_C"/>
    <property type="match status" value="1"/>
</dbReference>
<gene>
    <name evidence="8" type="ORF">C8J30_10319</name>
</gene>